<dbReference type="AlphaFoldDB" id="W5MWP4"/>
<keyword evidence="4" id="KW-0540">Nuclease</keyword>
<dbReference type="GeneTree" id="ENSGT00940000164797"/>
<proteinExistence type="inferred from homology"/>
<dbReference type="GO" id="GO:0004518">
    <property type="term" value="F:nuclease activity"/>
    <property type="evidence" value="ECO:0007669"/>
    <property type="project" value="UniProtKB-KW"/>
</dbReference>
<evidence type="ECO:0000313" key="10">
    <source>
        <dbReference type="Proteomes" id="UP000018468"/>
    </source>
</evidence>
<evidence type="ECO:0000256" key="4">
    <source>
        <dbReference type="ARBA" id="ARBA00022722"/>
    </source>
</evidence>
<dbReference type="OMA" id="QDHGWGN"/>
<dbReference type="GO" id="GO:0005634">
    <property type="term" value="C:nucleus"/>
    <property type="evidence" value="ECO:0007669"/>
    <property type="project" value="UniProtKB-SubCell"/>
</dbReference>
<keyword evidence="7" id="KW-0539">Nucleus</keyword>
<dbReference type="STRING" id="7918.ENSLOCP00000012803"/>
<dbReference type="InterPro" id="IPR027806">
    <property type="entry name" value="HARBI1_dom"/>
</dbReference>
<dbReference type="Ensembl" id="ENSLOCT00000012828.1">
    <property type="protein sequence ID" value="ENSLOCP00000012803.1"/>
    <property type="gene ID" value="ENSLOCG00000010447.1"/>
</dbReference>
<evidence type="ECO:0000256" key="7">
    <source>
        <dbReference type="ARBA" id="ARBA00023242"/>
    </source>
</evidence>
<dbReference type="GO" id="GO:0016787">
    <property type="term" value="F:hydrolase activity"/>
    <property type="evidence" value="ECO:0007669"/>
    <property type="project" value="UniProtKB-KW"/>
</dbReference>
<feature type="domain" description="DDE Tnp4" evidence="8">
    <location>
        <begin position="117"/>
        <end position="261"/>
    </location>
</feature>
<comment type="subcellular location">
    <subcellularLocation>
        <location evidence="2">Nucleus</location>
    </subcellularLocation>
</comment>
<dbReference type="PANTHER" id="PTHR22930">
    <property type="match status" value="1"/>
</dbReference>
<dbReference type="GO" id="GO:0046872">
    <property type="term" value="F:metal ion binding"/>
    <property type="evidence" value="ECO:0007669"/>
    <property type="project" value="UniProtKB-KW"/>
</dbReference>
<protein>
    <recommendedName>
        <fullName evidence="8">DDE Tnp4 domain-containing protein</fullName>
    </recommendedName>
</protein>
<dbReference type="Bgee" id="ENSLOCG00000010447">
    <property type="expression patterns" value="Expressed in heart"/>
</dbReference>
<evidence type="ECO:0000313" key="9">
    <source>
        <dbReference type="Ensembl" id="ENSLOCP00000012803.1"/>
    </source>
</evidence>
<evidence type="ECO:0000256" key="6">
    <source>
        <dbReference type="ARBA" id="ARBA00022801"/>
    </source>
</evidence>
<dbReference type="PANTHER" id="PTHR22930:SF289">
    <property type="entry name" value="DDE TNP4 DOMAIN-CONTAINING PROTEIN-RELATED"/>
    <property type="match status" value="1"/>
</dbReference>
<reference evidence="9" key="2">
    <citation type="submission" date="2025-08" db="UniProtKB">
        <authorList>
            <consortium name="Ensembl"/>
        </authorList>
    </citation>
    <scope>IDENTIFICATION</scope>
</reference>
<dbReference type="EMBL" id="AHAT01028355">
    <property type="status" value="NOT_ANNOTATED_CDS"/>
    <property type="molecule type" value="Genomic_DNA"/>
</dbReference>
<evidence type="ECO:0000256" key="1">
    <source>
        <dbReference type="ARBA" id="ARBA00001968"/>
    </source>
</evidence>
<evidence type="ECO:0000256" key="2">
    <source>
        <dbReference type="ARBA" id="ARBA00004123"/>
    </source>
</evidence>
<keyword evidence="5" id="KW-0479">Metal-binding</keyword>
<reference evidence="10" key="1">
    <citation type="submission" date="2011-12" db="EMBL/GenBank/DDBJ databases">
        <title>The Draft Genome of Lepisosteus oculatus.</title>
        <authorList>
            <consortium name="The Broad Institute Genome Assembly &amp; Analysis Group"/>
            <consortium name="Computational R&amp;D Group"/>
            <consortium name="and Sequencing Platform"/>
            <person name="Di Palma F."/>
            <person name="Alfoldi J."/>
            <person name="Johnson J."/>
            <person name="Berlin A."/>
            <person name="Gnerre S."/>
            <person name="Jaffe D."/>
            <person name="MacCallum I."/>
            <person name="Young S."/>
            <person name="Walker B.J."/>
            <person name="Lander E.S."/>
            <person name="Lindblad-Toh K."/>
        </authorList>
    </citation>
    <scope>NUCLEOTIDE SEQUENCE [LARGE SCALE GENOMIC DNA]</scope>
</reference>
<accession>W5MWP4</accession>
<dbReference type="HOGENOM" id="CLU_018552_3_2_1"/>
<sequence length="262" mass="29945">RYARLNQTLSELQVFLDSEKDLWPDYHLTRRSMRSLIDITNWQQCQGWDITEILIFVYWLAHGFSNRVTPQAFSVPHSTVCCVLHNIAWNIKDKLDDIGLGFECLAHAAVNKAVCAIDGCHICMKPQKRKKEDYLSYKQFFSIQTQAICDSSGCSLNIFVRYSGSVNDTRIFKNSQAYVNAEYPPPGFVLLHDGGYPCKQKENGSPYTLQAAPSKKDTSHCHSLACTILEWAFRMIKTQWRRTLFKDFGGAEITACAFLHNI</sequence>
<dbReference type="InParanoid" id="W5MWP4"/>
<dbReference type="eggNOG" id="KOG4585">
    <property type="taxonomic scope" value="Eukaryota"/>
</dbReference>
<comment type="cofactor">
    <cofactor evidence="1">
        <name>a divalent metal cation</name>
        <dbReference type="ChEBI" id="CHEBI:60240"/>
    </cofactor>
</comment>
<name>W5MWP4_LEPOC</name>
<comment type="similarity">
    <text evidence="3">Belongs to the HARBI1 family.</text>
</comment>
<keyword evidence="10" id="KW-1185">Reference proteome</keyword>
<dbReference type="Proteomes" id="UP000018468">
    <property type="component" value="Linkage group LG12"/>
</dbReference>
<evidence type="ECO:0000256" key="3">
    <source>
        <dbReference type="ARBA" id="ARBA00006958"/>
    </source>
</evidence>
<dbReference type="Pfam" id="PF13359">
    <property type="entry name" value="DDE_Tnp_4"/>
    <property type="match status" value="1"/>
</dbReference>
<evidence type="ECO:0000256" key="5">
    <source>
        <dbReference type="ARBA" id="ARBA00022723"/>
    </source>
</evidence>
<reference evidence="9" key="3">
    <citation type="submission" date="2025-09" db="UniProtKB">
        <authorList>
            <consortium name="Ensembl"/>
        </authorList>
    </citation>
    <scope>IDENTIFICATION</scope>
</reference>
<organism evidence="9 10">
    <name type="scientific">Lepisosteus oculatus</name>
    <name type="common">Spotted gar</name>
    <dbReference type="NCBI Taxonomy" id="7918"/>
    <lineage>
        <taxon>Eukaryota</taxon>
        <taxon>Metazoa</taxon>
        <taxon>Chordata</taxon>
        <taxon>Craniata</taxon>
        <taxon>Vertebrata</taxon>
        <taxon>Euteleostomi</taxon>
        <taxon>Actinopterygii</taxon>
        <taxon>Neopterygii</taxon>
        <taxon>Holostei</taxon>
        <taxon>Semionotiformes</taxon>
        <taxon>Lepisosteidae</taxon>
        <taxon>Lepisosteus</taxon>
    </lineage>
</organism>
<dbReference type="InterPro" id="IPR045249">
    <property type="entry name" value="HARBI1-like"/>
</dbReference>
<evidence type="ECO:0000259" key="8">
    <source>
        <dbReference type="Pfam" id="PF13359"/>
    </source>
</evidence>
<keyword evidence="6" id="KW-0378">Hydrolase</keyword>